<sequence length="162" mass="17614">MALFSAPYDTAATGVFLDIDECKIPEELTAADIVPRIRQKLLDVGLRGPPASIRIYGDLTGLDFQSPDLKLNQFHAGEKRAKMTKILEDIVSWSGENPEPSVGVLVLGDLEVADDADIAEVIQLLQTRKNYQFILVSPESPPPPPPPTVVMILSSVPPRDGL</sequence>
<dbReference type="GO" id="GO:0005777">
    <property type="term" value="C:peroxisome"/>
    <property type="evidence" value="ECO:0007669"/>
    <property type="project" value="InterPro"/>
</dbReference>
<proteinExistence type="predicted"/>
<dbReference type="CDD" id="cd10910">
    <property type="entry name" value="PIN_limkain_b1_N_like"/>
    <property type="match status" value="1"/>
</dbReference>
<dbReference type="GeneID" id="108861814"/>
<gene>
    <name evidence="3" type="primary">LOC108861814</name>
</gene>
<name>A0A6J0P5I6_RAPSA</name>
<evidence type="ECO:0000259" key="1">
    <source>
        <dbReference type="Pfam" id="PF01936"/>
    </source>
</evidence>
<dbReference type="InterPro" id="IPR021139">
    <property type="entry name" value="NYN"/>
</dbReference>
<feature type="domain" description="NYN" evidence="1">
    <location>
        <begin position="13"/>
        <end position="138"/>
    </location>
</feature>
<dbReference type="GO" id="GO:0004540">
    <property type="term" value="F:RNA nuclease activity"/>
    <property type="evidence" value="ECO:0007669"/>
    <property type="project" value="InterPro"/>
</dbReference>
<dbReference type="Pfam" id="PF01936">
    <property type="entry name" value="NYN"/>
    <property type="match status" value="1"/>
</dbReference>
<dbReference type="PANTHER" id="PTHR14379:SF41">
    <property type="entry name" value="NYN DOMAIN-CONTAINING PROTEIN"/>
    <property type="match status" value="1"/>
</dbReference>
<protein>
    <submittedName>
        <fullName evidence="3">Uncharacterized protein LOC108861814</fullName>
    </submittedName>
</protein>
<organism evidence="2 3">
    <name type="scientific">Raphanus sativus</name>
    <name type="common">Radish</name>
    <name type="synonym">Raphanus raphanistrum var. sativus</name>
    <dbReference type="NCBI Taxonomy" id="3726"/>
    <lineage>
        <taxon>Eukaryota</taxon>
        <taxon>Viridiplantae</taxon>
        <taxon>Streptophyta</taxon>
        <taxon>Embryophyta</taxon>
        <taxon>Tracheophyta</taxon>
        <taxon>Spermatophyta</taxon>
        <taxon>Magnoliopsida</taxon>
        <taxon>eudicotyledons</taxon>
        <taxon>Gunneridae</taxon>
        <taxon>Pentapetalae</taxon>
        <taxon>rosids</taxon>
        <taxon>malvids</taxon>
        <taxon>Brassicales</taxon>
        <taxon>Brassicaceae</taxon>
        <taxon>Brassiceae</taxon>
        <taxon>Raphanus</taxon>
    </lineage>
</organism>
<dbReference type="InterPro" id="IPR024768">
    <property type="entry name" value="Marf1"/>
</dbReference>
<dbReference type="RefSeq" id="XP_018491273.1">
    <property type="nucleotide sequence ID" value="XM_018635771.2"/>
</dbReference>
<accession>A0A6J0P5I6</accession>
<reference evidence="2" key="1">
    <citation type="journal article" date="2019" name="Database">
        <title>The radish genome database (RadishGD): an integrated information resource for radish genomics.</title>
        <authorList>
            <person name="Yu H.J."/>
            <person name="Baek S."/>
            <person name="Lee Y.J."/>
            <person name="Cho A."/>
            <person name="Mun J.H."/>
        </authorList>
    </citation>
    <scope>NUCLEOTIDE SEQUENCE [LARGE SCALE GENOMIC DNA]</scope>
    <source>
        <strain evidence="2">cv. WK10039</strain>
    </source>
</reference>
<dbReference type="Proteomes" id="UP000504610">
    <property type="component" value="Chromosome 5"/>
</dbReference>
<dbReference type="PANTHER" id="PTHR14379">
    <property type="entry name" value="LIMKAIN B LKAP"/>
    <property type="match status" value="1"/>
</dbReference>
<dbReference type="GO" id="GO:0010468">
    <property type="term" value="P:regulation of gene expression"/>
    <property type="evidence" value="ECO:0007669"/>
    <property type="project" value="InterPro"/>
</dbReference>
<reference evidence="3" key="2">
    <citation type="submission" date="2025-08" db="UniProtKB">
        <authorList>
            <consortium name="RefSeq"/>
        </authorList>
    </citation>
    <scope>IDENTIFICATION</scope>
    <source>
        <tissue evidence="3">Leaf</tissue>
    </source>
</reference>
<evidence type="ECO:0000313" key="2">
    <source>
        <dbReference type="Proteomes" id="UP000504610"/>
    </source>
</evidence>
<dbReference type="KEGG" id="rsz:108861814"/>
<evidence type="ECO:0000313" key="3">
    <source>
        <dbReference type="RefSeq" id="XP_018491273.1"/>
    </source>
</evidence>
<dbReference type="AlphaFoldDB" id="A0A6J0P5I6"/>
<keyword evidence="2" id="KW-1185">Reference proteome</keyword>
<dbReference type="OrthoDB" id="549353at2759"/>